<dbReference type="AlphaFoldDB" id="A0A6C0AR00"/>
<proteinExistence type="predicted"/>
<reference evidence="1" key="1">
    <citation type="journal article" date="2020" name="Nature">
        <title>Giant virus diversity and host interactions through global metagenomics.</title>
        <authorList>
            <person name="Schulz F."/>
            <person name="Roux S."/>
            <person name="Paez-Espino D."/>
            <person name="Jungbluth S."/>
            <person name="Walsh D.A."/>
            <person name="Denef V.J."/>
            <person name="McMahon K.D."/>
            <person name="Konstantinidis K.T."/>
            <person name="Eloe-Fadrosh E.A."/>
            <person name="Kyrpides N.C."/>
            <person name="Woyke T."/>
        </authorList>
    </citation>
    <scope>NUCLEOTIDE SEQUENCE</scope>
    <source>
        <strain evidence="1">GVMAG-S-1101165-79</strain>
    </source>
</reference>
<name>A0A6C0AR00_9ZZZZ</name>
<dbReference type="EMBL" id="MN740762">
    <property type="protein sequence ID" value="QHS82026.1"/>
    <property type="molecule type" value="Genomic_DNA"/>
</dbReference>
<organism evidence="1">
    <name type="scientific">viral metagenome</name>
    <dbReference type="NCBI Taxonomy" id="1070528"/>
    <lineage>
        <taxon>unclassified sequences</taxon>
        <taxon>metagenomes</taxon>
        <taxon>organismal metagenomes</taxon>
    </lineage>
</organism>
<sequence length="246" mass="29472">MTTLSSANWVNLPEEVAHLILLFTGKFVFNKKGKLKSIVNLHDFENIKQHLGVFELFFGHHLLTKNTIEKFIMYLHKKVYNRPVMDEEERAQEEILAYMGVDYKKHRLLFLKELPIEEVMIPLEPNMFCEECENKLTSVELLTQRHKTIKTKNMWHHNGNFNLLNGNIHGLVFWYCNIVYLEDGQCRHCFELIKNKKEKKIEEKKIEEKDELIIPVKKYSEPKKIPYLKNYNKMRTNNKKSFRMLK</sequence>
<protein>
    <submittedName>
        <fullName evidence="1">Uncharacterized protein</fullName>
    </submittedName>
</protein>
<evidence type="ECO:0000313" key="1">
    <source>
        <dbReference type="EMBL" id="QHS82026.1"/>
    </source>
</evidence>
<accession>A0A6C0AR00</accession>